<accession>A0A8S5PLQ3</accession>
<reference evidence="1" key="1">
    <citation type="journal article" date="2021" name="Proc. Natl. Acad. Sci. U.S.A.">
        <title>A Catalog of Tens of Thousands of Viruses from Human Metagenomes Reveals Hidden Associations with Chronic Diseases.</title>
        <authorList>
            <person name="Tisza M.J."/>
            <person name="Buck C.B."/>
        </authorList>
    </citation>
    <scope>NUCLEOTIDE SEQUENCE</scope>
    <source>
        <strain evidence="1">Ct8NQ14</strain>
    </source>
</reference>
<sequence length="102" mass="11710">MKEVTMEYEVSLLNAGDVIQALQNGMSMVLNHDNKNIQRITGYVKCLRNMRLLNEKISSVEPDVILVDKDAIIRALVEYIKNPDDEWAEGYKLCLHYLGIIK</sequence>
<evidence type="ECO:0000313" key="1">
    <source>
        <dbReference type="EMBL" id="DAE08119.1"/>
    </source>
</evidence>
<proteinExistence type="predicted"/>
<protein>
    <submittedName>
        <fullName evidence="1">Uncharacterized protein</fullName>
    </submittedName>
</protein>
<dbReference type="EMBL" id="BK015464">
    <property type="protein sequence ID" value="DAE08119.1"/>
    <property type="molecule type" value="Genomic_DNA"/>
</dbReference>
<organism evidence="1">
    <name type="scientific">Siphoviridae sp. ct8NQ14</name>
    <dbReference type="NCBI Taxonomy" id="2825363"/>
    <lineage>
        <taxon>Viruses</taxon>
        <taxon>Duplodnaviria</taxon>
        <taxon>Heunggongvirae</taxon>
        <taxon>Uroviricota</taxon>
        <taxon>Caudoviricetes</taxon>
    </lineage>
</organism>
<name>A0A8S5PLQ3_9CAUD</name>